<feature type="compositionally biased region" description="Basic and acidic residues" evidence="1">
    <location>
        <begin position="86"/>
        <end position="97"/>
    </location>
</feature>
<feature type="region of interest" description="Disordered" evidence="1">
    <location>
        <begin position="177"/>
        <end position="232"/>
    </location>
</feature>
<evidence type="ECO:0000313" key="3">
    <source>
        <dbReference type="EMBL" id="OAL35942.1"/>
    </source>
</evidence>
<dbReference type="OrthoDB" id="277832at2759"/>
<name>A0A178D346_9EURO</name>
<dbReference type="Proteomes" id="UP000185904">
    <property type="component" value="Unassembled WGS sequence"/>
</dbReference>
<feature type="compositionally biased region" description="Basic residues" evidence="1">
    <location>
        <begin position="184"/>
        <end position="194"/>
    </location>
</feature>
<feature type="region of interest" description="Disordered" evidence="1">
    <location>
        <begin position="80"/>
        <end position="119"/>
    </location>
</feature>
<feature type="compositionally biased region" description="Polar residues" evidence="1">
    <location>
        <begin position="23"/>
        <end position="37"/>
    </location>
</feature>
<organism evidence="3 4">
    <name type="scientific">Fonsecaea nubica</name>
    <dbReference type="NCBI Taxonomy" id="856822"/>
    <lineage>
        <taxon>Eukaryota</taxon>
        <taxon>Fungi</taxon>
        <taxon>Dikarya</taxon>
        <taxon>Ascomycota</taxon>
        <taxon>Pezizomycotina</taxon>
        <taxon>Eurotiomycetes</taxon>
        <taxon>Chaetothyriomycetidae</taxon>
        <taxon>Chaetothyriales</taxon>
        <taxon>Herpotrichiellaceae</taxon>
        <taxon>Fonsecaea</taxon>
    </lineage>
</organism>
<comment type="caution">
    <text evidence="3">The sequence shown here is derived from an EMBL/GenBank/DDBJ whole genome shotgun (WGS) entry which is preliminary data.</text>
</comment>
<dbReference type="Gene3D" id="3.90.1140.10">
    <property type="entry name" value="Cyclic phosphodiesterase"/>
    <property type="match status" value="2"/>
</dbReference>
<dbReference type="PANTHER" id="PTHR13360:SF1">
    <property type="entry name" value="ACTIVATING SIGNAL COINTEGRATOR 1 COMPLEX SUBUNIT 1"/>
    <property type="match status" value="1"/>
</dbReference>
<feature type="region of interest" description="Disordered" evidence="1">
    <location>
        <begin position="258"/>
        <end position="286"/>
    </location>
</feature>
<reference evidence="3 4" key="1">
    <citation type="submission" date="2016-03" db="EMBL/GenBank/DDBJ databases">
        <title>The draft genome sequence of Fonsecaea nubica causative agent of cutaneous subcutaneous infection in human host.</title>
        <authorList>
            <person name="Costa F."/>
            <person name="Sybren D.H."/>
            <person name="Raittz R.T."/>
            <person name="Weiss V.A."/>
            <person name="Leao A.C."/>
            <person name="Gomes R."/>
            <person name="De Souza E.M."/>
            <person name="Pedrosa F.O."/>
            <person name="Steffens M.B."/>
            <person name="Bombassaro A."/>
            <person name="Tadra-Sfeir M.Z."/>
            <person name="Moreno L.F."/>
            <person name="Najafzadeh M.J."/>
            <person name="Felipe M.S."/>
            <person name="Teixeira M."/>
            <person name="Sun J."/>
            <person name="Xi L."/>
            <person name="Castro M.A."/>
            <person name="Vicente V.A."/>
        </authorList>
    </citation>
    <scope>NUCLEOTIDE SEQUENCE [LARGE SCALE GENOMIC DNA]</scope>
    <source>
        <strain evidence="3 4">CBS 269.64</strain>
    </source>
</reference>
<feature type="compositionally biased region" description="Polar residues" evidence="1">
    <location>
        <begin position="258"/>
        <end position="274"/>
    </location>
</feature>
<feature type="compositionally biased region" description="Basic and acidic residues" evidence="1">
    <location>
        <begin position="216"/>
        <end position="232"/>
    </location>
</feature>
<proteinExistence type="predicted"/>
<dbReference type="InterPro" id="IPR019510">
    <property type="entry name" value="AKAP7-like_phosphoesterase"/>
</dbReference>
<feature type="compositionally biased region" description="Polar residues" evidence="1">
    <location>
        <begin position="204"/>
        <end position="215"/>
    </location>
</feature>
<dbReference type="InterPro" id="IPR009210">
    <property type="entry name" value="ASCC1"/>
</dbReference>
<dbReference type="EMBL" id="LVCJ01000026">
    <property type="protein sequence ID" value="OAL35942.1"/>
    <property type="molecule type" value="Genomic_DNA"/>
</dbReference>
<feature type="compositionally biased region" description="Polar residues" evidence="1">
    <location>
        <begin position="104"/>
        <end position="113"/>
    </location>
</feature>
<sequence>MTSTTPLAKPLAGQEHPRDQRSHPASTPRDSAVLKTTSLEKRSTKFPQNNRPTHFVCFPLVSDESVSQLSRSLAHFRSLTTPLPSAERDTTPERGYEGQELDPDSTTPEQAGNETRGRDADQALRIIPESAHRPPGTFHLTLGVMHLPSAEDLDNAVAVLQQIDYLDLLRRAELGEGDETRKSGQGKHQIRPKRKAVDAAGEIRSSSTGQTQNESRSVRAKDADHEPEEKGNLHVAAKEAGAALSSPLQTIQSLTREISPPHVSTTPAFSQNESRAPDIQPPPITISLTSLGTFPSARSARVFYAHPHDPTDRLQRFGNMVRDIFRDAGLITETRPLVLHATVANLIYVKAKGRGKGRSGSGKWKGKSRGGDDGNVDARELLRLFNQGRDAVTDATSRPEGAPSTPVPSGPAVAAPFIWAENISIRSIRICKMGAVPSGTPGWGLEYPPVAEKVFQDRDETRDL</sequence>
<dbReference type="GO" id="GO:0006307">
    <property type="term" value="P:DNA alkylation repair"/>
    <property type="evidence" value="ECO:0007669"/>
    <property type="project" value="InterPro"/>
</dbReference>
<evidence type="ECO:0000313" key="4">
    <source>
        <dbReference type="Proteomes" id="UP000185904"/>
    </source>
</evidence>
<keyword evidence="4" id="KW-1185">Reference proteome</keyword>
<feature type="region of interest" description="Disordered" evidence="1">
    <location>
        <begin position="1"/>
        <end position="53"/>
    </location>
</feature>
<dbReference type="GO" id="GO:0006355">
    <property type="term" value="P:regulation of DNA-templated transcription"/>
    <property type="evidence" value="ECO:0007669"/>
    <property type="project" value="TreeGrafter"/>
</dbReference>
<dbReference type="RefSeq" id="XP_022500954.1">
    <property type="nucleotide sequence ID" value="XM_022643143.1"/>
</dbReference>
<dbReference type="SUPFAM" id="SSF55144">
    <property type="entry name" value="LigT-like"/>
    <property type="match status" value="1"/>
</dbReference>
<feature type="domain" description="A-kinase anchor protein 7-like phosphoesterase" evidence="2">
    <location>
        <begin position="282"/>
        <end position="385"/>
    </location>
</feature>
<dbReference type="AlphaFoldDB" id="A0A178D346"/>
<dbReference type="GO" id="GO:0005634">
    <property type="term" value="C:nucleus"/>
    <property type="evidence" value="ECO:0007669"/>
    <property type="project" value="TreeGrafter"/>
</dbReference>
<feature type="region of interest" description="Disordered" evidence="1">
    <location>
        <begin position="354"/>
        <end position="374"/>
    </location>
</feature>
<evidence type="ECO:0000256" key="1">
    <source>
        <dbReference type="SAM" id="MobiDB-lite"/>
    </source>
</evidence>
<accession>A0A178D346</accession>
<dbReference type="PANTHER" id="PTHR13360">
    <property type="entry name" value="ACTIVATING SIGNAL COINTEGRATOR 1 COMPLEX SUBUNIT 1"/>
    <property type="match status" value="1"/>
</dbReference>
<dbReference type="InterPro" id="IPR009097">
    <property type="entry name" value="Cyclic_Pdiesterase"/>
</dbReference>
<gene>
    <name evidence="3" type="ORF">AYO20_04848</name>
</gene>
<protein>
    <recommendedName>
        <fullName evidence="2">A-kinase anchor protein 7-like phosphoesterase domain-containing protein</fullName>
    </recommendedName>
</protein>
<dbReference type="Pfam" id="PF10469">
    <property type="entry name" value="AKAP7_NLS"/>
    <property type="match status" value="1"/>
</dbReference>
<evidence type="ECO:0000259" key="2">
    <source>
        <dbReference type="Pfam" id="PF10469"/>
    </source>
</evidence>
<dbReference type="GeneID" id="34588266"/>